<dbReference type="Proteomes" id="UP000612808">
    <property type="component" value="Unassembled WGS sequence"/>
</dbReference>
<keyword evidence="2" id="KW-1185">Reference proteome</keyword>
<proteinExistence type="predicted"/>
<protein>
    <submittedName>
        <fullName evidence="1">Uncharacterized protein</fullName>
    </submittedName>
</protein>
<name>A0A8J3JFZ4_9ACTN</name>
<dbReference type="EMBL" id="BOMB01000040">
    <property type="protein sequence ID" value="GID15223.1"/>
    <property type="molecule type" value="Genomic_DNA"/>
</dbReference>
<evidence type="ECO:0000313" key="1">
    <source>
        <dbReference type="EMBL" id="GID15223.1"/>
    </source>
</evidence>
<reference evidence="1" key="1">
    <citation type="submission" date="2021-01" db="EMBL/GenBank/DDBJ databases">
        <title>Whole genome shotgun sequence of Actinocatenispora rupis NBRC 107355.</title>
        <authorList>
            <person name="Komaki H."/>
            <person name="Tamura T."/>
        </authorList>
    </citation>
    <scope>NUCLEOTIDE SEQUENCE</scope>
    <source>
        <strain evidence="1">NBRC 107355</strain>
    </source>
</reference>
<accession>A0A8J3JFZ4</accession>
<dbReference type="AlphaFoldDB" id="A0A8J3JFZ4"/>
<evidence type="ECO:0000313" key="2">
    <source>
        <dbReference type="Proteomes" id="UP000612808"/>
    </source>
</evidence>
<organism evidence="1 2">
    <name type="scientific">Actinocatenispora rupis</name>
    <dbReference type="NCBI Taxonomy" id="519421"/>
    <lineage>
        <taxon>Bacteria</taxon>
        <taxon>Bacillati</taxon>
        <taxon>Actinomycetota</taxon>
        <taxon>Actinomycetes</taxon>
        <taxon>Micromonosporales</taxon>
        <taxon>Micromonosporaceae</taxon>
        <taxon>Actinocatenispora</taxon>
    </lineage>
</organism>
<sequence>MSTTTRSPSRYAETVLRRRALRRTSTLSPALRSLTIARYRPFATLDHRRRPATGRPPYGIDLLSYRFPYLLARATLTWPTGPLSVVCDEIPGRRSFPALGEGGGCIARSGISDCAQGG</sequence>
<comment type="caution">
    <text evidence="1">The sequence shown here is derived from an EMBL/GenBank/DDBJ whole genome shotgun (WGS) entry which is preliminary data.</text>
</comment>
<gene>
    <name evidence="1" type="ORF">Aru02nite_61120</name>
</gene>